<dbReference type="Proteomes" id="UP001642484">
    <property type="component" value="Unassembled WGS sequence"/>
</dbReference>
<proteinExistence type="predicted"/>
<name>A0ABP0N7W3_9DINO</name>
<comment type="caution">
    <text evidence="1">The sequence shown here is derived from an EMBL/GenBank/DDBJ whole genome shotgun (WGS) entry which is preliminary data.</text>
</comment>
<evidence type="ECO:0000313" key="2">
    <source>
        <dbReference type="Proteomes" id="UP001642484"/>
    </source>
</evidence>
<reference evidence="1 2" key="1">
    <citation type="submission" date="2024-02" db="EMBL/GenBank/DDBJ databases">
        <authorList>
            <person name="Chen Y."/>
            <person name="Shah S."/>
            <person name="Dougan E. K."/>
            <person name="Thang M."/>
            <person name="Chan C."/>
        </authorList>
    </citation>
    <scope>NUCLEOTIDE SEQUENCE [LARGE SCALE GENOMIC DNA]</scope>
</reference>
<gene>
    <name evidence="1" type="ORF">CCMP2556_LOCUS29154</name>
</gene>
<evidence type="ECO:0000313" key="1">
    <source>
        <dbReference type="EMBL" id="CAK9059167.1"/>
    </source>
</evidence>
<sequence>MCTAWLFPVDRKWRRRSEAIEPLWAARWCSRSLLWLSGHRGKKWPSKAFMLLAPHHRWALCRSERPKSWTPQQLRAAVDDLIFLQLLAVTLRPNSEAWFGSGCLHGLYCWASVRAYYVGIARTKRVNQRHGTGIASRWLKHMVALIRVSVPEGERLRYKVMRRVRPDEVFFFVCCAGPETRIRAMESLEIATRRPNTNVRLQRVKQSCSLTLPKRRGRPPKHVRMIACKGLGSGPFDSQVACDVLDAGAKRALSSRIPCDPRPCVFRVGFASAYRLEQRRLLATTGQFGPVHIFHPALTSLMLSWLCAKHVEIPWELVEKVWNVGCAPAVLHRLASQVQGKGRKATLTRRINARLKDLGLPLVCGCTCKVPRSTMLPAVRLALQKGILAHDRWNHDEKQWVLSWSRLG</sequence>
<dbReference type="EMBL" id="CAXAMN010021396">
    <property type="protein sequence ID" value="CAK9059167.1"/>
    <property type="molecule type" value="Genomic_DNA"/>
</dbReference>
<keyword evidence="2" id="KW-1185">Reference proteome</keyword>
<accession>A0ABP0N7W3</accession>
<organism evidence="1 2">
    <name type="scientific">Durusdinium trenchii</name>
    <dbReference type="NCBI Taxonomy" id="1381693"/>
    <lineage>
        <taxon>Eukaryota</taxon>
        <taxon>Sar</taxon>
        <taxon>Alveolata</taxon>
        <taxon>Dinophyceae</taxon>
        <taxon>Suessiales</taxon>
        <taxon>Symbiodiniaceae</taxon>
        <taxon>Durusdinium</taxon>
    </lineage>
</organism>
<protein>
    <submittedName>
        <fullName evidence="1">Uncharacterized protein</fullName>
    </submittedName>
</protein>